<name>A0A8S0YYT3_ARCPL</name>
<dbReference type="AlphaFoldDB" id="A0A8S0YYT3"/>
<comment type="caution">
    <text evidence="1">The sequence shown here is derived from an EMBL/GenBank/DDBJ whole genome shotgun (WGS) entry which is preliminary data.</text>
</comment>
<dbReference type="EMBL" id="CADEBC010000205">
    <property type="protein sequence ID" value="CAB3225171.1"/>
    <property type="molecule type" value="Genomic_DNA"/>
</dbReference>
<evidence type="ECO:0000313" key="1">
    <source>
        <dbReference type="EMBL" id="CAB3225171.1"/>
    </source>
</evidence>
<reference evidence="1 2" key="1">
    <citation type="submission" date="2020-04" db="EMBL/GenBank/DDBJ databases">
        <authorList>
            <person name="Wallbank WR R."/>
            <person name="Pardo Diaz C."/>
            <person name="Kozak K."/>
            <person name="Martin S."/>
            <person name="Jiggins C."/>
            <person name="Moest M."/>
            <person name="Warren A I."/>
            <person name="Byers J.R.P. K."/>
            <person name="Montejo-Kovacevich G."/>
            <person name="Yen C E."/>
        </authorList>
    </citation>
    <scope>NUCLEOTIDE SEQUENCE [LARGE SCALE GENOMIC DNA]</scope>
</reference>
<accession>A0A8S0YYT3</accession>
<protein>
    <submittedName>
        <fullName evidence="1">Uncharacterized protein</fullName>
    </submittedName>
</protein>
<proteinExistence type="predicted"/>
<dbReference type="OrthoDB" id="10510137at2759"/>
<gene>
    <name evidence="1" type="ORF">APLA_LOCUS2396</name>
</gene>
<keyword evidence="2" id="KW-1185">Reference proteome</keyword>
<evidence type="ECO:0000313" key="2">
    <source>
        <dbReference type="Proteomes" id="UP000494106"/>
    </source>
</evidence>
<dbReference type="Proteomes" id="UP000494106">
    <property type="component" value="Unassembled WGS sequence"/>
</dbReference>
<sequence length="117" mass="13092">MINFRSKLLIIIKRANRCESSLRGLEDVRGPCLRCGVARDATVPRKSPFVSTAPDVHCNDGGEIRRPTYSRNTTTPHRTFKANSKLRSGDELRLSYVSPLFASSVVRRTLPDVYIAS</sequence>
<organism evidence="1 2">
    <name type="scientific">Arctia plantaginis</name>
    <name type="common">Wood tiger moth</name>
    <name type="synonym">Phalaena plantaginis</name>
    <dbReference type="NCBI Taxonomy" id="874455"/>
    <lineage>
        <taxon>Eukaryota</taxon>
        <taxon>Metazoa</taxon>
        <taxon>Ecdysozoa</taxon>
        <taxon>Arthropoda</taxon>
        <taxon>Hexapoda</taxon>
        <taxon>Insecta</taxon>
        <taxon>Pterygota</taxon>
        <taxon>Neoptera</taxon>
        <taxon>Endopterygota</taxon>
        <taxon>Lepidoptera</taxon>
        <taxon>Glossata</taxon>
        <taxon>Ditrysia</taxon>
        <taxon>Noctuoidea</taxon>
        <taxon>Erebidae</taxon>
        <taxon>Arctiinae</taxon>
        <taxon>Arctia</taxon>
    </lineage>
</organism>